<dbReference type="InterPro" id="IPR017927">
    <property type="entry name" value="FAD-bd_FR_type"/>
</dbReference>
<evidence type="ECO:0000256" key="2">
    <source>
        <dbReference type="ARBA" id="ARBA00022630"/>
    </source>
</evidence>
<dbReference type="InterPro" id="IPR001433">
    <property type="entry name" value="OxRdtase_FAD/NAD-bd"/>
</dbReference>
<dbReference type="Pfam" id="PF00175">
    <property type="entry name" value="NAD_binding_1"/>
    <property type="match status" value="1"/>
</dbReference>
<keyword evidence="9" id="KW-1185">Reference proteome</keyword>
<dbReference type="PANTHER" id="PTHR47878">
    <property type="entry name" value="OXIDOREDUCTASE FAD/NAD(P)-BINDING DOMAIN PROTEIN"/>
    <property type="match status" value="1"/>
</dbReference>
<accession>A0A975U0S1</accession>
<dbReference type="GO" id="GO:0000166">
    <property type="term" value="F:nucleotide binding"/>
    <property type="evidence" value="ECO:0007669"/>
    <property type="project" value="UniProtKB-KW"/>
</dbReference>
<feature type="domain" description="FAD-binding FR-type" evidence="7">
    <location>
        <begin position="16"/>
        <end position="116"/>
    </location>
</feature>
<dbReference type="Pfam" id="PF00970">
    <property type="entry name" value="FAD_binding_6"/>
    <property type="match status" value="1"/>
</dbReference>
<dbReference type="PANTHER" id="PTHR47878:SF1">
    <property type="entry name" value="FLAVODOXIN_FERREDOXIN--NADP REDUCTASE"/>
    <property type="match status" value="1"/>
</dbReference>
<dbReference type="GO" id="GO:0034599">
    <property type="term" value="P:cellular response to oxidative stress"/>
    <property type="evidence" value="ECO:0007669"/>
    <property type="project" value="TreeGrafter"/>
</dbReference>
<evidence type="ECO:0000256" key="3">
    <source>
        <dbReference type="ARBA" id="ARBA00022741"/>
    </source>
</evidence>
<keyword evidence="2" id="KW-0285">Flavoprotein</keyword>
<organism evidence="8 9">
    <name type="scientific">Elioraea tepida</name>
    <dbReference type="NCBI Taxonomy" id="2843330"/>
    <lineage>
        <taxon>Bacteria</taxon>
        <taxon>Pseudomonadati</taxon>
        <taxon>Pseudomonadota</taxon>
        <taxon>Alphaproteobacteria</taxon>
        <taxon>Acetobacterales</taxon>
        <taxon>Elioraeaceae</taxon>
        <taxon>Elioraea</taxon>
    </lineage>
</organism>
<evidence type="ECO:0000256" key="1">
    <source>
        <dbReference type="ARBA" id="ARBA00001974"/>
    </source>
</evidence>
<gene>
    <name evidence="8" type="ORF">KO353_13265</name>
</gene>
<evidence type="ECO:0000256" key="5">
    <source>
        <dbReference type="ARBA" id="ARBA00022857"/>
    </source>
</evidence>
<dbReference type="RefSeq" id="WP_218285220.1">
    <property type="nucleotide sequence ID" value="NZ_CP076448.1"/>
</dbReference>
<dbReference type="Proteomes" id="UP000694001">
    <property type="component" value="Chromosome"/>
</dbReference>
<protein>
    <submittedName>
        <fullName evidence="8">Ferredoxin--NADP reductase</fullName>
    </submittedName>
</protein>
<keyword evidence="6" id="KW-0560">Oxidoreductase</keyword>
<keyword evidence="3" id="KW-0547">Nucleotide-binding</keyword>
<dbReference type="EMBL" id="CP076448">
    <property type="protein sequence ID" value="QXM24215.1"/>
    <property type="molecule type" value="Genomic_DNA"/>
</dbReference>
<dbReference type="KEGG" id="elio:KO353_13265"/>
<evidence type="ECO:0000256" key="6">
    <source>
        <dbReference type="ARBA" id="ARBA00023002"/>
    </source>
</evidence>
<evidence type="ECO:0000313" key="9">
    <source>
        <dbReference type="Proteomes" id="UP000694001"/>
    </source>
</evidence>
<dbReference type="AlphaFoldDB" id="A0A975U0S1"/>
<name>A0A975U0S1_9PROT</name>
<dbReference type="GO" id="GO:0042167">
    <property type="term" value="P:heme catabolic process"/>
    <property type="evidence" value="ECO:0007669"/>
    <property type="project" value="TreeGrafter"/>
</dbReference>
<proteinExistence type="predicted"/>
<dbReference type="InterPro" id="IPR033892">
    <property type="entry name" value="FNR_bac"/>
</dbReference>
<dbReference type="InterPro" id="IPR051930">
    <property type="entry name" value="FNR_type-1"/>
</dbReference>
<reference evidence="8" key="1">
    <citation type="submission" date="2021-06" db="EMBL/GenBank/DDBJ databases">
        <title>Elioraea tepida, sp. nov., a moderately thermophilic aerobic anoxygenic phototrophic bacterium isolated from an alkaline siliceous hot spring mat community in Yellowstone National Park, WY, USA.</title>
        <authorList>
            <person name="Saini M.K."/>
            <person name="Yoshida S."/>
            <person name="Sebastian A."/>
            <person name="Hirose S."/>
            <person name="Hara E."/>
            <person name="Tamaki H."/>
            <person name="Soulier N.T."/>
            <person name="Albert I."/>
            <person name="Hanada S."/>
            <person name="Bryant D.A."/>
            <person name="Tank M."/>
        </authorList>
    </citation>
    <scope>NUCLEOTIDE SEQUENCE</scope>
    <source>
        <strain evidence="8">MS-P2</strain>
    </source>
</reference>
<evidence type="ECO:0000256" key="4">
    <source>
        <dbReference type="ARBA" id="ARBA00022827"/>
    </source>
</evidence>
<comment type="cofactor">
    <cofactor evidence="1">
        <name>FAD</name>
        <dbReference type="ChEBI" id="CHEBI:57692"/>
    </cofactor>
</comment>
<evidence type="ECO:0000313" key="8">
    <source>
        <dbReference type="EMBL" id="QXM24215.1"/>
    </source>
</evidence>
<sequence>MSPDVFPVAERPAPTGTLFVETVLSVHHWTETLFTLTATRDPAFRFENGQFTMIGIPVDGKPLLRAYSMVSANYEETLEFLSIKVPNGPLTSRLMHIRQGDPLFVGRKPTGTLVIDYLLPGRTLFLLATGTGIAPFMSIIKDPATYERFERIVLTHTCRHGAELAYRDWITTELPRHELLGELASAQLTYYPTVTRDGPGPWREGRITDLIASGTLFDDLGRGGFDPASDRIMICGGPEMLADCRRIAEAAGFEEGSSGRPGTYVIEKAFVEK</sequence>
<keyword evidence="5" id="KW-0521">NADP</keyword>
<dbReference type="InterPro" id="IPR008333">
    <property type="entry name" value="Cbr1-like_FAD-bd_dom"/>
</dbReference>
<dbReference type="PROSITE" id="PS51384">
    <property type="entry name" value="FAD_FR"/>
    <property type="match status" value="1"/>
</dbReference>
<dbReference type="GO" id="GO:0004324">
    <property type="term" value="F:ferredoxin-NADP+ reductase activity"/>
    <property type="evidence" value="ECO:0007669"/>
    <property type="project" value="InterPro"/>
</dbReference>
<keyword evidence="4" id="KW-0274">FAD</keyword>
<evidence type="ECO:0000259" key="7">
    <source>
        <dbReference type="PROSITE" id="PS51384"/>
    </source>
</evidence>
<dbReference type="CDD" id="cd06195">
    <property type="entry name" value="FNR1"/>
    <property type="match status" value="1"/>
</dbReference>